<dbReference type="GO" id="GO:0003677">
    <property type="term" value="F:DNA binding"/>
    <property type="evidence" value="ECO:0007669"/>
    <property type="project" value="InterPro"/>
</dbReference>
<accession>A0A7H0IGP5</accession>
<proteinExistence type="predicted"/>
<protein>
    <submittedName>
        <fullName evidence="2">Helix-turn-helix transcriptional regulator</fullName>
    </submittedName>
</protein>
<dbReference type="CDD" id="cd00093">
    <property type="entry name" value="HTH_XRE"/>
    <property type="match status" value="1"/>
</dbReference>
<feature type="domain" description="HTH cro/C1-type" evidence="1">
    <location>
        <begin position="21"/>
        <end position="74"/>
    </location>
</feature>
<name>A0A7H0IGP5_9ACTN</name>
<dbReference type="Proteomes" id="UP000516052">
    <property type="component" value="Chromosome"/>
</dbReference>
<dbReference type="Pfam" id="PF13560">
    <property type="entry name" value="HTH_31"/>
    <property type="match status" value="1"/>
</dbReference>
<evidence type="ECO:0000259" key="1">
    <source>
        <dbReference type="PROSITE" id="PS50943"/>
    </source>
</evidence>
<dbReference type="EMBL" id="CP060828">
    <property type="protein sequence ID" value="QNP71961.1"/>
    <property type="molecule type" value="Genomic_DNA"/>
</dbReference>
<dbReference type="RefSeq" id="WP_187748918.1">
    <property type="nucleotide sequence ID" value="NZ_CP060828.1"/>
</dbReference>
<dbReference type="AlphaFoldDB" id="A0A7H0IGP5"/>
<sequence>MAKRKDLDPSTSSRALVGEELKHARERNGLSQTALGAILFVSGSYVGQMEAGIRRIRPEFGPQLDDALGTGDFFTRTTKSMAKSKYPDHFAEAVEAEAEATEIREYSPTLIPGLLQTEAYAKAVFRAYNPLASDASIEEDVALRLERAQILDNPTTPVLWVILDEAVLRRPVGGPAVMAENLFHVAKLAQEHRIILQILPFSVGAHPSMEGSLKLMAFEDAPPLSFAEAPGMGRLLDDPAKVNQHAMLFSLLSASALSPQDSLALIESVAEDYAHEEQH</sequence>
<organism evidence="2 3">
    <name type="scientific">Streptomyces roseirectus</name>
    <dbReference type="NCBI Taxonomy" id="2768066"/>
    <lineage>
        <taxon>Bacteria</taxon>
        <taxon>Bacillati</taxon>
        <taxon>Actinomycetota</taxon>
        <taxon>Actinomycetes</taxon>
        <taxon>Kitasatosporales</taxon>
        <taxon>Streptomycetaceae</taxon>
        <taxon>Streptomyces</taxon>
    </lineage>
</organism>
<evidence type="ECO:0000313" key="3">
    <source>
        <dbReference type="Proteomes" id="UP000516052"/>
    </source>
</evidence>
<dbReference type="InterPro" id="IPR010982">
    <property type="entry name" value="Lambda_DNA-bd_dom_sf"/>
</dbReference>
<dbReference type="Gene3D" id="1.10.260.40">
    <property type="entry name" value="lambda repressor-like DNA-binding domains"/>
    <property type="match status" value="1"/>
</dbReference>
<reference evidence="2 3" key="1">
    <citation type="submission" date="2020-08" db="EMBL/GenBank/DDBJ databases">
        <title>A novel species.</title>
        <authorList>
            <person name="Gao J."/>
        </authorList>
    </citation>
    <scope>NUCLEOTIDE SEQUENCE [LARGE SCALE GENOMIC DNA]</scope>
    <source>
        <strain evidence="2 3">CRXT-G-22</strain>
    </source>
</reference>
<dbReference type="PROSITE" id="PS50943">
    <property type="entry name" value="HTH_CROC1"/>
    <property type="match status" value="1"/>
</dbReference>
<dbReference type="SUPFAM" id="SSF47413">
    <property type="entry name" value="lambda repressor-like DNA-binding domains"/>
    <property type="match status" value="1"/>
</dbReference>
<dbReference type="InterPro" id="IPR001387">
    <property type="entry name" value="Cro/C1-type_HTH"/>
</dbReference>
<dbReference type="InterPro" id="IPR043917">
    <property type="entry name" value="DUF5753"/>
</dbReference>
<gene>
    <name evidence="2" type="ORF">IAG44_22790</name>
</gene>
<dbReference type="KEGG" id="sroi:IAG44_22790"/>
<evidence type="ECO:0000313" key="2">
    <source>
        <dbReference type="EMBL" id="QNP71961.1"/>
    </source>
</evidence>
<dbReference type="Pfam" id="PF19054">
    <property type="entry name" value="DUF5753"/>
    <property type="match status" value="1"/>
</dbReference>
<dbReference type="SMART" id="SM00530">
    <property type="entry name" value="HTH_XRE"/>
    <property type="match status" value="1"/>
</dbReference>
<keyword evidence="3" id="KW-1185">Reference proteome</keyword>